<name>D3F469_CONWI</name>
<evidence type="ECO:0000313" key="1">
    <source>
        <dbReference type="EMBL" id="ADB50441.1"/>
    </source>
</evidence>
<dbReference type="KEGG" id="cwo:Cwoe_2015"/>
<dbReference type="EMBL" id="CP001854">
    <property type="protein sequence ID" value="ADB50441.1"/>
    <property type="molecule type" value="Genomic_DNA"/>
</dbReference>
<dbReference type="AlphaFoldDB" id="D3F469"/>
<organism evidence="1 2">
    <name type="scientific">Conexibacter woesei (strain DSM 14684 / CCUG 47730 / CIP 108061 / JCM 11494 / NBRC 100937 / ID131577)</name>
    <dbReference type="NCBI Taxonomy" id="469383"/>
    <lineage>
        <taxon>Bacteria</taxon>
        <taxon>Bacillati</taxon>
        <taxon>Actinomycetota</taxon>
        <taxon>Thermoleophilia</taxon>
        <taxon>Solirubrobacterales</taxon>
        <taxon>Conexibacteraceae</taxon>
        <taxon>Conexibacter</taxon>
    </lineage>
</organism>
<dbReference type="RefSeq" id="WP_012933492.1">
    <property type="nucleotide sequence ID" value="NC_013739.1"/>
</dbReference>
<dbReference type="Proteomes" id="UP000008229">
    <property type="component" value="Chromosome"/>
</dbReference>
<evidence type="ECO:0000313" key="2">
    <source>
        <dbReference type="Proteomes" id="UP000008229"/>
    </source>
</evidence>
<gene>
    <name evidence="1" type="ordered locus">Cwoe_2015</name>
</gene>
<accession>D3F469</accession>
<keyword evidence="2" id="KW-1185">Reference proteome</keyword>
<dbReference type="HOGENOM" id="CLU_739104_0_0_11"/>
<reference evidence="2" key="2">
    <citation type="submission" date="2010-01" db="EMBL/GenBank/DDBJ databases">
        <title>The complete genome of Conexibacter woesei DSM 14684.</title>
        <authorList>
            <consortium name="US DOE Joint Genome Institute (JGI-PGF)"/>
            <person name="Lucas S."/>
            <person name="Copeland A."/>
            <person name="Lapidus A."/>
            <person name="Glavina del Rio T."/>
            <person name="Dalin E."/>
            <person name="Tice H."/>
            <person name="Bruce D."/>
            <person name="Goodwin L."/>
            <person name="Pitluck S."/>
            <person name="Kyrpides N."/>
            <person name="Mavromatis K."/>
            <person name="Ivanova N."/>
            <person name="Mikhailova N."/>
            <person name="Chertkov O."/>
            <person name="Brettin T."/>
            <person name="Detter J.C."/>
            <person name="Han C."/>
            <person name="Larimer F."/>
            <person name="Land M."/>
            <person name="Hauser L."/>
            <person name="Markowitz V."/>
            <person name="Cheng J.-F."/>
            <person name="Hugenholtz P."/>
            <person name="Woyke T."/>
            <person name="Wu D."/>
            <person name="Pukall R."/>
            <person name="Steenblock K."/>
            <person name="Schneider S."/>
            <person name="Klenk H.-P."/>
            <person name="Eisen J.A."/>
        </authorList>
    </citation>
    <scope>NUCLEOTIDE SEQUENCE [LARGE SCALE GENOMIC DNA]</scope>
    <source>
        <strain evidence="2">DSM 14684 / CIP 108061 / JCM 11494 / NBRC 100937 / ID131577</strain>
    </source>
</reference>
<reference evidence="1 2" key="1">
    <citation type="journal article" date="2010" name="Stand. Genomic Sci.">
        <title>Complete genome sequence of Conexibacter woesei type strain (ID131577).</title>
        <authorList>
            <person name="Pukall R."/>
            <person name="Lapidus A."/>
            <person name="Glavina Del Rio T."/>
            <person name="Copeland A."/>
            <person name="Tice H."/>
            <person name="Cheng J.-F."/>
            <person name="Lucas S."/>
            <person name="Chen F."/>
            <person name="Nolan M."/>
            <person name="Bruce D."/>
            <person name="Goodwin L."/>
            <person name="Pitluck S."/>
            <person name="Mavromatis K."/>
            <person name="Ivanova N."/>
            <person name="Ovchinnikova G."/>
            <person name="Pati A."/>
            <person name="Chen A."/>
            <person name="Palaniappan K."/>
            <person name="Land M."/>
            <person name="Hauser L."/>
            <person name="Chang Y.-J."/>
            <person name="Jeffries C.D."/>
            <person name="Chain P."/>
            <person name="Meincke L."/>
            <person name="Sims D."/>
            <person name="Brettin T."/>
            <person name="Detter J.C."/>
            <person name="Rohde M."/>
            <person name="Goeker M."/>
            <person name="Bristow J."/>
            <person name="Eisen J.A."/>
            <person name="Markowitz V."/>
            <person name="Kyrpides N.C."/>
            <person name="Klenk H.-P."/>
            <person name="Hugenholtz P."/>
        </authorList>
    </citation>
    <scope>NUCLEOTIDE SEQUENCE [LARGE SCALE GENOMIC DNA]</scope>
    <source>
        <strain evidence="2">DSM 14684 / CIP 108061 / JCM 11494 / NBRC 100937 / ID131577</strain>
    </source>
</reference>
<proteinExistence type="predicted"/>
<sequence>MTALNVSPEAIRHELRRLGFEEHETEGRAGVTWIHPENVEGPAVLVPRENDRDLRGYDETLASAVQRLSWITEQPFDIVVRQLAGRANRLELRIVHELTARHSLRALDAPKVVKGFVDLIKNGARTHFTGARVDHRGWGGADYDAALEGIELLAPAPGSFRLIAVSVELPQLALPSGNAPIKSRDALAATLTTLAALSQEERSVEDLGEVDVEALVDAGVSRQLLGAVEELAITDTSGLQLEFSGSWDPTLVPPDVPRDPIVLGDAEIGFARALKPLLRPYEPTDEYKLTGWVETTKAEGLSFEGFPSGMVVVREKVAGRVRDIVVQLGSDDFPAVQAGVSEVRMRGTLERVAGRWRLADPRDVVISRATPPAA</sequence>
<protein>
    <submittedName>
        <fullName evidence="1">Uncharacterized protein</fullName>
    </submittedName>
</protein>